<evidence type="ECO:0000313" key="5">
    <source>
        <dbReference type="EMBL" id="RVW01119.1"/>
    </source>
</evidence>
<reference evidence="5 6" key="1">
    <citation type="submission" date="2018-11" db="EMBL/GenBank/DDBJ databases">
        <title>Rhodococcus spongicola sp. nov. and Rhodococcus xishaensis sp. nov. from marine sponges.</title>
        <authorList>
            <person name="Li L."/>
            <person name="Lin H.W."/>
        </authorList>
    </citation>
    <scope>NUCLEOTIDE SEQUENCE [LARGE SCALE GENOMIC DNA]</scope>
    <source>
        <strain evidence="5 6">LHW51113</strain>
    </source>
</reference>
<evidence type="ECO:0000259" key="4">
    <source>
        <dbReference type="Pfam" id="PF11887"/>
    </source>
</evidence>
<dbReference type="EMBL" id="RKLO01000005">
    <property type="protein sequence ID" value="RVW01119.1"/>
    <property type="molecule type" value="Genomic_DNA"/>
</dbReference>
<dbReference type="RefSeq" id="WP_127955009.1">
    <property type="nucleotide sequence ID" value="NZ_RKLO01000005.1"/>
</dbReference>
<keyword evidence="2" id="KW-1133">Transmembrane helix</keyword>
<proteinExistence type="predicted"/>
<evidence type="ECO:0000256" key="1">
    <source>
        <dbReference type="SAM" id="MobiDB-lite"/>
    </source>
</evidence>
<dbReference type="InterPro" id="IPR005693">
    <property type="entry name" value="Mce"/>
</dbReference>
<evidence type="ECO:0000259" key="3">
    <source>
        <dbReference type="Pfam" id="PF02470"/>
    </source>
</evidence>
<name>A0A3S3B1S8_9NOCA</name>
<dbReference type="PANTHER" id="PTHR33371:SF4">
    <property type="entry name" value="INTERMEMBRANE PHOSPHOLIPID TRANSPORT SYSTEM BINDING PROTEIN MLAD"/>
    <property type="match status" value="1"/>
</dbReference>
<organism evidence="5 6">
    <name type="scientific">Rhodococcus xishaensis</name>
    <dbReference type="NCBI Taxonomy" id="2487364"/>
    <lineage>
        <taxon>Bacteria</taxon>
        <taxon>Bacillati</taxon>
        <taxon>Actinomycetota</taxon>
        <taxon>Actinomycetes</taxon>
        <taxon>Mycobacteriales</taxon>
        <taxon>Nocardiaceae</taxon>
        <taxon>Rhodococcus</taxon>
    </lineage>
</organism>
<dbReference type="Pfam" id="PF02470">
    <property type="entry name" value="MlaD"/>
    <property type="match status" value="1"/>
</dbReference>
<sequence length="408" mass="43257">MSETRAGRRRWIPVALITAFAVLAVGVPWWLFQNLGTTKITAYFDRSVGIYAGSDVRVLGVKVGTVDSVVPLGGEVEVKMTVDRGIDIPADAQAAQVTPSVVSDRYIQLTPVYTGGEKMGRQATIPRARTATPVEVDRLYASVTELSEALGPNGANKNGALSDLVDTAAANLDGNGEVLGNTFAQLSAAARRLSDSRADIFDTVKNLQVFVSALAANDAQVRQFNTQLADLSGYLAVEKENLGLALNQLSLALGDVARFVENNRDLLDQNLDGLTTVTETVADQRDSLAEALVTIPLAISNLVNAHDAESGTLHMRVDLTDLQDPLGLGCKLMDVAKLMPGDPRFEAIGEEMRPLIDNCKLITDQMTAGVKTPTLNLPLGILSGDNLQQGAVPGTVPGTESPRLGGTP</sequence>
<dbReference type="PANTHER" id="PTHR33371">
    <property type="entry name" value="INTERMEMBRANE PHOSPHOLIPID TRANSPORT SYSTEM BINDING PROTEIN MLAD-RELATED"/>
    <property type="match status" value="1"/>
</dbReference>
<dbReference type="Pfam" id="PF11887">
    <property type="entry name" value="Mce4_CUP1"/>
    <property type="match status" value="1"/>
</dbReference>
<dbReference type="InterPro" id="IPR003399">
    <property type="entry name" value="Mce/MlaD"/>
</dbReference>
<protein>
    <submittedName>
        <fullName evidence="5">MCE family protein</fullName>
    </submittedName>
</protein>
<dbReference type="OrthoDB" id="4516955at2"/>
<keyword evidence="2" id="KW-0812">Transmembrane</keyword>
<evidence type="ECO:0000256" key="2">
    <source>
        <dbReference type="SAM" id="Phobius"/>
    </source>
</evidence>
<feature type="domain" description="Mammalian cell entry C-terminal" evidence="4">
    <location>
        <begin position="118"/>
        <end position="267"/>
    </location>
</feature>
<dbReference type="InterPro" id="IPR024516">
    <property type="entry name" value="Mce_C"/>
</dbReference>
<keyword evidence="2" id="KW-0472">Membrane</keyword>
<accession>A0A3S3B1S8</accession>
<evidence type="ECO:0000313" key="6">
    <source>
        <dbReference type="Proteomes" id="UP000283479"/>
    </source>
</evidence>
<keyword evidence="6" id="KW-1185">Reference proteome</keyword>
<feature type="domain" description="Mce/MlaD" evidence="3">
    <location>
        <begin position="37"/>
        <end position="111"/>
    </location>
</feature>
<feature type="region of interest" description="Disordered" evidence="1">
    <location>
        <begin position="388"/>
        <end position="408"/>
    </location>
</feature>
<dbReference type="Proteomes" id="UP000283479">
    <property type="component" value="Unassembled WGS sequence"/>
</dbReference>
<gene>
    <name evidence="5" type="ORF">EGT50_12680</name>
</gene>
<comment type="caution">
    <text evidence="5">The sequence shown here is derived from an EMBL/GenBank/DDBJ whole genome shotgun (WGS) entry which is preliminary data.</text>
</comment>
<feature type="transmembrane region" description="Helical" evidence="2">
    <location>
        <begin position="12"/>
        <end position="32"/>
    </location>
</feature>
<dbReference type="GO" id="GO:0005576">
    <property type="term" value="C:extracellular region"/>
    <property type="evidence" value="ECO:0007669"/>
    <property type="project" value="TreeGrafter"/>
</dbReference>
<dbReference type="InterPro" id="IPR052336">
    <property type="entry name" value="MlaD_Phospholipid_Transporter"/>
</dbReference>
<dbReference type="NCBIfam" id="TIGR00996">
    <property type="entry name" value="Mtu_fam_mce"/>
    <property type="match status" value="1"/>
</dbReference>
<dbReference type="AlphaFoldDB" id="A0A3S3B1S8"/>